<keyword evidence="6 8" id="KW-0472">Membrane</keyword>
<dbReference type="Pfam" id="PF00953">
    <property type="entry name" value="Glycos_transf_4"/>
    <property type="match status" value="1"/>
</dbReference>
<feature type="transmembrane region" description="Helical" evidence="8">
    <location>
        <begin position="215"/>
        <end position="234"/>
    </location>
</feature>
<feature type="transmembrane region" description="Helical" evidence="8">
    <location>
        <begin position="160"/>
        <end position="178"/>
    </location>
</feature>
<accession>A0A4Q1CIJ8</accession>
<feature type="transmembrane region" description="Helical" evidence="8">
    <location>
        <begin position="6"/>
        <end position="26"/>
    </location>
</feature>
<dbReference type="GO" id="GO:0044038">
    <property type="term" value="P:cell wall macromolecule biosynthetic process"/>
    <property type="evidence" value="ECO:0007669"/>
    <property type="project" value="TreeGrafter"/>
</dbReference>
<evidence type="ECO:0000256" key="4">
    <source>
        <dbReference type="ARBA" id="ARBA00022692"/>
    </source>
</evidence>
<feature type="transmembrane region" description="Helical" evidence="8">
    <location>
        <begin position="319"/>
        <end position="339"/>
    </location>
</feature>
<keyword evidence="10" id="KW-1185">Reference proteome</keyword>
<dbReference type="PANTHER" id="PTHR22926">
    <property type="entry name" value="PHOSPHO-N-ACETYLMURAMOYL-PENTAPEPTIDE-TRANSFERASE"/>
    <property type="match status" value="1"/>
</dbReference>
<feature type="transmembrane region" description="Helical" evidence="8">
    <location>
        <begin position="240"/>
        <end position="265"/>
    </location>
</feature>
<keyword evidence="2" id="KW-1003">Cell membrane</keyword>
<evidence type="ECO:0000256" key="5">
    <source>
        <dbReference type="ARBA" id="ARBA00022989"/>
    </source>
</evidence>
<dbReference type="GO" id="GO:0046872">
    <property type="term" value="F:metal ion binding"/>
    <property type="evidence" value="ECO:0007669"/>
    <property type="project" value="UniProtKB-KW"/>
</dbReference>
<sequence length="382" mass="41529">MDHLLIGSVIAFLITYSAIPIIIRVAEAKHLFDVPDDDRKLHKNPIPSLGGIGIFAGFILGFLIAVPAGLPEVQYYAAAFLVVFFLGLKDDIVVLTPLKKFLGQLLAAFIIVYKGGIVIDGLYGFMGFEKMPFILSLAFTYLTIIVITNSFNLIDGVDGLAGSLGLFTSICFGIYFYMAGLPFYSMMAFAMAGSLGAFLIFNISPAKIFMGDTGSLLLGIVNSILVIKFIQVATVPTAKVYLPAAPAIGFAILFVPLFDTLRIFAYRILSRRSPFSPDRNHVHHLLLEKGLSHKMVAFLAVAFNVVIAGVTVLARELNITFLLLGLISVGFSVISLLIYSNRANRRKLFSLEKKAEKNKETRVIPLAKGAAAPVPEKTEAAK</sequence>
<gene>
    <name evidence="9" type="ORF">ESA94_12930</name>
</gene>
<reference evidence="9 10" key="1">
    <citation type="submission" date="2019-01" db="EMBL/GenBank/DDBJ databases">
        <title>Lacibacter sp. strain TTM-7.</title>
        <authorList>
            <person name="Chen W.-M."/>
        </authorList>
    </citation>
    <scope>NUCLEOTIDE SEQUENCE [LARGE SCALE GENOMIC DNA]</scope>
    <source>
        <strain evidence="9 10">TTM-7</strain>
    </source>
</reference>
<evidence type="ECO:0000313" key="9">
    <source>
        <dbReference type="EMBL" id="RXK59945.1"/>
    </source>
</evidence>
<feature type="transmembrane region" description="Helical" evidence="8">
    <location>
        <begin position="73"/>
        <end position="89"/>
    </location>
</feature>
<dbReference type="OrthoDB" id="9783652at2"/>
<evidence type="ECO:0000256" key="3">
    <source>
        <dbReference type="ARBA" id="ARBA00022679"/>
    </source>
</evidence>
<feature type="binding site" evidence="7">
    <location>
        <position position="212"/>
    </location>
    <ligand>
        <name>Mg(2+)</name>
        <dbReference type="ChEBI" id="CHEBI:18420"/>
    </ligand>
</feature>
<evidence type="ECO:0000256" key="2">
    <source>
        <dbReference type="ARBA" id="ARBA00022475"/>
    </source>
</evidence>
<dbReference type="GO" id="GO:0016780">
    <property type="term" value="F:phosphotransferase activity, for other substituted phosphate groups"/>
    <property type="evidence" value="ECO:0007669"/>
    <property type="project" value="InterPro"/>
</dbReference>
<evidence type="ECO:0000256" key="6">
    <source>
        <dbReference type="ARBA" id="ARBA00023136"/>
    </source>
</evidence>
<keyword evidence="5 8" id="KW-1133">Transmembrane helix</keyword>
<dbReference type="InterPro" id="IPR000715">
    <property type="entry name" value="Glycosyl_transferase_4"/>
</dbReference>
<feature type="transmembrane region" description="Helical" evidence="8">
    <location>
        <begin position="184"/>
        <end position="203"/>
    </location>
</feature>
<feature type="transmembrane region" description="Helical" evidence="8">
    <location>
        <begin position="295"/>
        <end position="313"/>
    </location>
</feature>
<comment type="caution">
    <text evidence="9">The sequence shown here is derived from an EMBL/GenBank/DDBJ whole genome shotgun (WGS) entry which is preliminary data.</text>
</comment>
<evidence type="ECO:0000256" key="8">
    <source>
        <dbReference type="SAM" id="Phobius"/>
    </source>
</evidence>
<evidence type="ECO:0000256" key="1">
    <source>
        <dbReference type="ARBA" id="ARBA00004651"/>
    </source>
</evidence>
<name>A0A4Q1CIJ8_9BACT</name>
<proteinExistence type="predicted"/>
<dbReference type="AlphaFoldDB" id="A0A4Q1CIJ8"/>
<protein>
    <submittedName>
        <fullName evidence="9">Undecaprenyl/decaprenyl-phosphate alpha-N-acetylglucosaminyl 1-phosphate transferase</fullName>
    </submittedName>
</protein>
<keyword evidence="3 9" id="KW-0808">Transferase</keyword>
<dbReference type="InterPro" id="IPR018480">
    <property type="entry name" value="PNAcMuramoyl-5peptid_Trfase_CS"/>
</dbReference>
<feature type="binding site" evidence="7">
    <location>
        <position position="152"/>
    </location>
    <ligand>
        <name>Mg(2+)</name>
        <dbReference type="ChEBI" id="CHEBI:18420"/>
    </ligand>
</feature>
<keyword evidence="7" id="KW-0460">Magnesium</keyword>
<comment type="subcellular location">
    <subcellularLocation>
        <location evidence="1">Cell membrane</location>
        <topology evidence="1">Multi-pass membrane protein</topology>
    </subcellularLocation>
</comment>
<keyword evidence="4 8" id="KW-0812">Transmembrane</keyword>
<dbReference type="CDD" id="cd06853">
    <property type="entry name" value="GT_WecA_like"/>
    <property type="match status" value="1"/>
</dbReference>
<feature type="transmembrane region" description="Helical" evidence="8">
    <location>
        <begin position="101"/>
        <end position="125"/>
    </location>
</feature>
<evidence type="ECO:0000256" key="7">
    <source>
        <dbReference type="PIRSR" id="PIRSR600715-1"/>
    </source>
</evidence>
<feature type="transmembrane region" description="Helical" evidence="8">
    <location>
        <begin position="131"/>
        <end position="148"/>
    </location>
</feature>
<dbReference type="GO" id="GO:0071555">
    <property type="term" value="P:cell wall organization"/>
    <property type="evidence" value="ECO:0007669"/>
    <property type="project" value="TreeGrafter"/>
</dbReference>
<dbReference type="RefSeq" id="WP_129131319.1">
    <property type="nucleotide sequence ID" value="NZ_SDHW01000003.1"/>
</dbReference>
<feature type="transmembrane region" description="Helical" evidence="8">
    <location>
        <begin position="46"/>
        <end position="67"/>
    </location>
</feature>
<comment type="cofactor">
    <cofactor evidence="7">
        <name>Mg(2+)</name>
        <dbReference type="ChEBI" id="CHEBI:18420"/>
    </cofactor>
</comment>
<dbReference type="PANTHER" id="PTHR22926:SF3">
    <property type="entry name" value="UNDECAPRENYL-PHOSPHATE ALPHA-N-ACETYLGLUCOSAMINYL 1-PHOSPHATE TRANSFERASE"/>
    <property type="match status" value="1"/>
</dbReference>
<dbReference type="GO" id="GO:0009103">
    <property type="term" value="P:lipopolysaccharide biosynthetic process"/>
    <property type="evidence" value="ECO:0007669"/>
    <property type="project" value="TreeGrafter"/>
</dbReference>
<organism evidence="9 10">
    <name type="scientific">Lacibacter luteus</name>
    <dbReference type="NCBI Taxonomy" id="2508719"/>
    <lineage>
        <taxon>Bacteria</taxon>
        <taxon>Pseudomonadati</taxon>
        <taxon>Bacteroidota</taxon>
        <taxon>Chitinophagia</taxon>
        <taxon>Chitinophagales</taxon>
        <taxon>Chitinophagaceae</taxon>
        <taxon>Lacibacter</taxon>
    </lineage>
</organism>
<dbReference type="PROSITE" id="PS01348">
    <property type="entry name" value="MRAY_2"/>
    <property type="match status" value="1"/>
</dbReference>
<evidence type="ECO:0000313" key="10">
    <source>
        <dbReference type="Proteomes" id="UP000290204"/>
    </source>
</evidence>
<dbReference type="Proteomes" id="UP000290204">
    <property type="component" value="Unassembled WGS sequence"/>
</dbReference>
<dbReference type="EMBL" id="SDHW01000003">
    <property type="protein sequence ID" value="RXK59945.1"/>
    <property type="molecule type" value="Genomic_DNA"/>
</dbReference>
<dbReference type="GO" id="GO:0005886">
    <property type="term" value="C:plasma membrane"/>
    <property type="evidence" value="ECO:0007669"/>
    <property type="project" value="UniProtKB-SubCell"/>
</dbReference>
<keyword evidence="7" id="KW-0479">Metal-binding</keyword>